<dbReference type="AlphaFoldDB" id="A0AAE1AXG3"/>
<name>A0AAE1AXG3_9GAST</name>
<reference evidence="1" key="1">
    <citation type="journal article" date="2023" name="G3 (Bethesda)">
        <title>A reference genome for the long-term kleptoplast-retaining sea slug Elysia crispata morphotype clarki.</title>
        <authorList>
            <person name="Eastman K.E."/>
            <person name="Pendleton A.L."/>
            <person name="Shaikh M.A."/>
            <person name="Suttiyut T."/>
            <person name="Ogas R."/>
            <person name="Tomko P."/>
            <person name="Gavelis G."/>
            <person name="Widhalm J.R."/>
            <person name="Wisecaver J.H."/>
        </authorList>
    </citation>
    <scope>NUCLEOTIDE SEQUENCE</scope>
    <source>
        <strain evidence="1">ECLA1</strain>
    </source>
</reference>
<keyword evidence="2" id="KW-1185">Reference proteome</keyword>
<comment type="caution">
    <text evidence="1">The sequence shown here is derived from an EMBL/GenBank/DDBJ whole genome shotgun (WGS) entry which is preliminary data.</text>
</comment>
<accession>A0AAE1AXG3</accession>
<gene>
    <name evidence="1" type="ORF">RRG08_020052</name>
</gene>
<proteinExistence type="predicted"/>
<feature type="non-terminal residue" evidence="1">
    <location>
        <position position="1"/>
    </location>
</feature>
<evidence type="ECO:0000313" key="1">
    <source>
        <dbReference type="EMBL" id="KAK3795804.1"/>
    </source>
</evidence>
<protein>
    <submittedName>
        <fullName evidence="1">Uncharacterized protein</fullName>
    </submittedName>
</protein>
<dbReference type="EMBL" id="JAWDGP010000982">
    <property type="protein sequence ID" value="KAK3795804.1"/>
    <property type="molecule type" value="Genomic_DNA"/>
</dbReference>
<sequence>LISCYIDHNHRDQLPWTPRFENLKVRTTTALTLAKSSLKSTNDVDPDAFFYVCFQAFLFIFG</sequence>
<organism evidence="1 2">
    <name type="scientific">Elysia crispata</name>
    <name type="common">lettuce slug</name>
    <dbReference type="NCBI Taxonomy" id="231223"/>
    <lineage>
        <taxon>Eukaryota</taxon>
        <taxon>Metazoa</taxon>
        <taxon>Spiralia</taxon>
        <taxon>Lophotrochozoa</taxon>
        <taxon>Mollusca</taxon>
        <taxon>Gastropoda</taxon>
        <taxon>Heterobranchia</taxon>
        <taxon>Euthyneura</taxon>
        <taxon>Panpulmonata</taxon>
        <taxon>Sacoglossa</taxon>
        <taxon>Placobranchoidea</taxon>
        <taxon>Plakobranchidae</taxon>
        <taxon>Elysia</taxon>
    </lineage>
</organism>
<evidence type="ECO:0000313" key="2">
    <source>
        <dbReference type="Proteomes" id="UP001283361"/>
    </source>
</evidence>
<dbReference type="Proteomes" id="UP001283361">
    <property type="component" value="Unassembled WGS sequence"/>
</dbReference>